<dbReference type="SUPFAM" id="SSF52113">
    <property type="entry name" value="BRCT domain"/>
    <property type="match status" value="1"/>
</dbReference>
<dbReference type="InterPro" id="IPR036420">
    <property type="entry name" value="BRCT_dom_sf"/>
</dbReference>
<dbReference type="Pfam" id="PF16589">
    <property type="entry name" value="BRCT_2"/>
    <property type="match status" value="1"/>
</dbReference>
<evidence type="ECO:0000259" key="2">
    <source>
        <dbReference type="PROSITE" id="PS50172"/>
    </source>
</evidence>
<dbReference type="CDD" id="cd00027">
    <property type="entry name" value="BRCT"/>
    <property type="match status" value="1"/>
</dbReference>
<dbReference type="Proteomes" id="UP001498398">
    <property type="component" value="Unassembled WGS sequence"/>
</dbReference>
<keyword evidence="4" id="KW-1185">Reference proteome</keyword>
<name>A0ABR1K4L3_9AGAR</name>
<dbReference type="PROSITE" id="PS50172">
    <property type="entry name" value="BRCT"/>
    <property type="match status" value="1"/>
</dbReference>
<evidence type="ECO:0000256" key="1">
    <source>
        <dbReference type="SAM" id="MobiDB-lite"/>
    </source>
</evidence>
<protein>
    <recommendedName>
        <fullName evidence="2">BRCT domain-containing protein</fullName>
    </recommendedName>
</protein>
<feature type="compositionally biased region" description="Pro residues" evidence="1">
    <location>
        <begin position="368"/>
        <end position="382"/>
    </location>
</feature>
<organism evidence="3 4">
    <name type="scientific">Marasmiellus scandens</name>
    <dbReference type="NCBI Taxonomy" id="2682957"/>
    <lineage>
        <taxon>Eukaryota</taxon>
        <taxon>Fungi</taxon>
        <taxon>Dikarya</taxon>
        <taxon>Basidiomycota</taxon>
        <taxon>Agaricomycotina</taxon>
        <taxon>Agaricomycetes</taxon>
        <taxon>Agaricomycetidae</taxon>
        <taxon>Agaricales</taxon>
        <taxon>Marasmiineae</taxon>
        <taxon>Omphalotaceae</taxon>
        <taxon>Marasmiellus</taxon>
    </lineage>
</organism>
<feature type="domain" description="BRCT" evidence="2">
    <location>
        <begin position="33"/>
        <end position="97"/>
    </location>
</feature>
<reference evidence="3 4" key="1">
    <citation type="submission" date="2024-01" db="EMBL/GenBank/DDBJ databases">
        <title>A draft genome for the cacao thread blight pathogen Marasmiellus scandens.</title>
        <authorList>
            <person name="Baruah I.K."/>
            <person name="Leung J."/>
            <person name="Bukari Y."/>
            <person name="Amoako-Attah I."/>
            <person name="Meinhardt L.W."/>
            <person name="Bailey B.A."/>
            <person name="Cohen S.P."/>
        </authorList>
    </citation>
    <scope>NUCLEOTIDE SEQUENCE [LARGE SCALE GENOMIC DNA]</scope>
    <source>
        <strain evidence="3 4">GH-19</strain>
    </source>
</reference>
<accession>A0ABR1K4L3</accession>
<dbReference type="EMBL" id="JBANRG010000001">
    <property type="protein sequence ID" value="KAK7472500.1"/>
    <property type="molecule type" value="Genomic_DNA"/>
</dbReference>
<dbReference type="InterPro" id="IPR001357">
    <property type="entry name" value="BRCT_dom"/>
</dbReference>
<comment type="caution">
    <text evidence="3">The sequence shown here is derived from an EMBL/GenBank/DDBJ whole genome shotgun (WGS) entry which is preliminary data.</text>
</comment>
<proteinExistence type="predicted"/>
<dbReference type="Gene3D" id="1.10.10.60">
    <property type="entry name" value="Homeodomain-like"/>
    <property type="match status" value="1"/>
</dbReference>
<gene>
    <name evidence="3" type="ORF">VKT23_000615</name>
</gene>
<evidence type="ECO:0000313" key="4">
    <source>
        <dbReference type="Proteomes" id="UP001498398"/>
    </source>
</evidence>
<feature type="region of interest" description="Disordered" evidence="1">
    <location>
        <begin position="326"/>
        <end position="391"/>
    </location>
</feature>
<feature type="compositionally biased region" description="Polar residues" evidence="1">
    <location>
        <begin position="355"/>
        <end position="365"/>
    </location>
</feature>
<feature type="compositionally biased region" description="Pro residues" evidence="1">
    <location>
        <begin position="249"/>
        <end position="258"/>
    </location>
</feature>
<feature type="region of interest" description="Disordered" evidence="1">
    <location>
        <begin position="200"/>
        <end position="260"/>
    </location>
</feature>
<dbReference type="Gene3D" id="3.40.50.10190">
    <property type="entry name" value="BRCT domain"/>
    <property type="match status" value="1"/>
</dbReference>
<evidence type="ECO:0000313" key="3">
    <source>
        <dbReference type="EMBL" id="KAK7472500.1"/>
    </source>
</evidence>
<sequence length="559" mass="64093">MGPTQVSQADHDLFIDPMLGSPLPIYVEKDVDDRDHLVDLITKNGGAISPSYSGVPYIIVDPLKPSGQNLYRQYAAKKSKVVLSYQWIHECIKARQLHTFHTDWAGCKVTGNEQESSRRVELAPPPQPIQPQIIPELVQFPNYHPIYPLPAVPAARTWQTPQQQEPAWDYEQHMYDYRYRLGEQWPYYEQPYEEPYSQPYIQPAAADPAPAPPPPPPEPEEERRGRKRTRGSPPATASSLVVARRDVNAPPPRSPTPPTRVIKSTYGGNLFTVEDVEYLKKYIDYCRDQGLVLSLREICERIAVKAPHHTFYSWRRYCNKHQIRLDGYTMNPPDRASSAEDDPSETETHHIQVLHPSSSSLASAVTPQPQPSRRPTRSPTPPRVLFRSTTGKGVAFTQEDITFLKRFMEYRKSQALLSSTSSPNSPNSPSSSGGRIDMVAFWKDVAQKAPHHSRASWMKYWRRHKHELCHNEDEDEPLPQPPDKKMRYSKADDVLLAKYLRPKPEGTSDKVFQAFGRLHPHHPWKGWQEHHRIHKAKIDHYISQLNEGQNIDEDEMESA</sequence>